<reference evidence="2" key="1">
    <citation type="journal article" date="2019" name="bioRxiv">
        <title>The Genome of the Zebra Mussel, Dreissena polymorpha: A Resource for Invasive Species Research.</title>
        <authorList>
            <person name="McCartney M.A."/>
            <person name="Auch B."/>
            <person name="Kono T."/>
            <person name="Mallez S."/>
            <person name="Zhang Y."/>
            <person name="Obille A."/>
            <person name="Becker A."/>
            <person name="Abrahante J.E."/>
            <person name="Garbe J."/>
            <person name="Badalamenti J.P."/>
            <person name="Herman A."/>
            <person name="Mangelson H."/>
            <person name="Liachko I."/>
            <person name="Sullivan S."/>
            <person name="Sone E.D."/>
            <person name="Koren S."/>
            <person name="Silverstein K.A.T."/>
            <person name="Beckman K.B."/>
            <person name="Gohl D.M."/>
        </authorList>
    </citation>
    <scope>NUCLEOTIDE SEQUENCE</scope>
    <source>
        <strain evidence="2">Duluth1</strain>
        <tissue evidence="2">Whole animal</tissue>
    </source>
</reference>
<keyword evidence="3" id="KW-1185">Reference proteome</keyword>
<keyword evidence="1" id="KW-0812">Transmembrane</keyword>
<keyword evidence="1" id="KW-0472">Membrane</keyword>
<keyword evidence="1" id="KW-1133">Transmembrane helix</keyword>
<dbReference type="AlphaFoldDB" id="A0A9D4KCA0"/>
<sequence length="61" mass="6717">MAFRTCVRGVADSVEAMLQCQNCFQTTAARRDIEIMAIATAFAALVVTHIMALCNNYLYAL</sequence>
<accession>A0A9D4KCA0</accession>
<gene>
    <name evidence="2" type="ORF">DPMN_110553</name>
</gene>
<organism evidence="2 3">
    <name type="scientific">Dreissena polymorpha</name>
    <name type="common">Zebra mussel</name>
    <name type="synonym">Mytilus polymorpha</name>
    <dbReference type="NCBI Taxonomy" id="45954"/>
    <lineage>
        <taxon>Eukaryota</taxon>
        <taxon>Metazoa</taxon>
        <taxon>Spiralia</taxon>
        <taxon>Lophotrochozoa</taxon>
        <taxon>Mollusca</taxon>
        <taxon>Bivalvia</taxon>
        <taxon>Autobranchia</taxon>
        <taxon>Heteroconchia</taxon>
        <taxon>Euheterodonta</taxon>
        <taxon>Imparidentia</taxon>
        <taxon>Neoheterodontei</taxon>
        <taxon>Myida</taxon>
        <taxon>Dreissenoidea</taxon>
        <taxon>Dreissenidae</taxon>
        <taxon>Dreissena</taxon>
    </lineage>
</organism>
<dbReference type="EMBL" id="JAIWYP010000004">
    <property type="protein sequence ID" value="KAH3837173.1"/>
    <property type="molecule type" value="Genomic_DNA"/>
</dbReference>
<dbReference type="Proteomes" id="UP000828390">
    <property type="component" value="Unassembled WGS sequence"/>
</dbReference>
<evidence type="ECO:0000313" key="3">
    <source>
        <dbReference type="Proteomes" id="UP000828390"/>
    </source>
</evidence>
<feature type="transmembrane region" description="Helical" evidence="1">
    <location>
        <begin position="35"/>
        <end position="59"/>
    </location>
</feature>
<reference evidence="2" key="2">
    <citation type="submission" date="2020-11" db="EMBL/GenBank/DDBJ databases">
        <authorList>
            <person name="McCartney M.A."/>
            <person name="Auch B."/>
            <person name="Kono T."/>
            <person name="Mallez S."/>
            <person name="Becker A."/>
            <person name="Gohl D.M."/>
            <person name="Silverstein K.A.T."/>
            <person name="Koren S."/>
            <person name="Bechman K.B."/>
            <person name="Herman A."/>
            <person name="Abrahante J.E."/>
            <person name="Garbe J."/>
        </authorList>
    </citation>
    <scope>NUCLEOTIDE SEQUENCE</scope>
    <source>
        <strain evidence="2">Duluth1</strain>
        <tissue evidence="2">Whole animal</tissue>
    </source>
</reference>
<comment type="caution">
    <text evidence="2">The sequence shown here is derived from an EMBL/GenBank/DDBJ whole genome shotgun (WGS) entry which is preliminary data.</text>
</comment>
<evidence type="ECO:0000313" key="2">
    <source>
        <dbReference type="EMBL" id="KAH3837173.1"/>
    </source>
</evidence>
<evidence type="ECO:0000256" key="1">
    <source>
        <dbReference type="SAM" id="Phobius"/>
    </source>
</evidence>
<proteinExistence type="predicted"/>
<name>A0A9D4KCA0_DREPO</name>
<protein>
    <submittedName>
        <fullName evidence="2">Uncharacterized protein</fullName>
    </submittedName>
</protein>